<evidence type="ECO:0000256" key="5">
    <source>
        <dbReference type="ARBA" id="ARBA00022538"/>
    </source>
</evidence>
<evidence type="ECO:0000256" key="2">
    <source>
        <dbReference type="ARBA" id="ARBA00005364"/>
    </source>
</evidence>
<evidence type="ECO:0000313" key="20">
    <source>
        <dbReference type="EMBL" id="CAI9741634.1"/>
    </source>
</evidence>
<accession>A0AA36FLS5</accession>
<dbReference type="GO" id="GO:0008273">
    <property type="term" value="F:calcium, potassium:sodium antiporter activity"/>
    <property type="evidence" value="ECO:0007669"/>
    <property type="project" value="TreeGrafter"/>
</dbReference>
<keyword evidence="7 18" id="KW-0812">Transmembrane</keyword>
<evidence type="ECO:0000256" key="15">
    <source>
        <dbReference type="ARBA" id="ARBA00023136"/>
    </source>
</evidence>
<evidence type="ECO:0000256" key="9">
    <source>
        <dbReference type="ARBA" id="ARBA00022837"/>
    </source>
</evidence>
<feature type="transmembrane region" description="Helical" evidence="18">
    <location>
        <begin position="148"/>
        <end position="168"/>
    </location>
</feature>
<dbReference type="GO" id="GO:0015293">
    <property type="term" value="F:symporter activity"/>
    <property type="evidence" value="ECO:0007669"/>
    <property type="project" value="UniProtKB-KW"/>
</dbReference>
<keyword evidence="16" id="KW-0739">Sodium transport</keyword>
<feature type="transmembrane region" description="Helical" evidence="18">
    <location>
        <begin position="432"/>
        <end position="456"/>
    </location>
</feature>
<reference evidence="20" key="1">
    <citation type="submission" date="2023-08" db="EMBL/GenBank/DDBJ databases">
        <authorList>
            <person name="Alioto T."/>
            <person name="Alioto T."/>
            <person name="Gomez Garrido J."/>
        </authorList>
    </citation>
    <scope>NUCLEOTIDE SEQUENCE</scope>
</reference>
<evidence type="ECO:0000256" key="11">
    <source>
        <dbReference type="ARBA" id="ARBA00022958"/>
    </source>
</evidence>
<keyword evidence="15 18" id="KW-0472">Membrane</keyword>
<evidence type="ECO:0000256" key="12">
    <source>
        <dbReference type="ARBA" id="ARBA00022989"/>
    </source>
</evidence>
<dbReference type="Proteomes" id="UP001162480">
    <property type="component" value="Chromosome 27"/>
</dbReference>
<keyword evidence="9" id="KW-0106">Calcium</keyword>
<comment type="subcellular location">
    <subcellularLocation>
        <location evidence="1">Membrane</location>
        <topology evidence="1">Multi-pass membrane protein</topology>
    </subcellularLocation>
</comment>
<keyword evidence="13" id="KW-0915">Sodium</keyword>
<feature type="compositionally biased region" description="Low complexity" evidence="17">
    <location>
        <begin position="360"/>
        <end position="373"/>
    </location>
</feature>
<evidence type="ECO:0000256" key="18">
    <source>
        <dbReference type="SAM" id="Phobius"/>
    </source>
</evidence>
<feature type="compositionally biased region" description="Acidic residues" evidence="17">
    <location>
        <begin position="7"/>
        <end position="23"/>
    </location>
</feature>
<proteinExistence type="inferred from homology"/>
<dbReference type="FunFam" id="1.20.1420.30:FF:000009">
    <property type="entry name" value="sodium/potassium/calcium exchanger 5 isoform X2"/>
    <property type="match status" value="1"/>
</dbReference>
<dbReference type="InterPro" id="IPR004837">
    <property type="entry name" value="NaCa_Exmemb"/>
</dbReference>
<feature type="domain" description="Sodium/calcium exchanger membrane region" evidence="19">
    <location>
        <begin position="156"/>
        <end position="297"/>
    </location>
</feature>
<dbReference type="GO" id="GO:0006874">
    <property type="term" value="P:intracellular calcium ion homeostasis"/>
    <property type="evidence" value="ECO:0007669"/>
    <property type="project" value="TreeGrafter"/>
</dbReference>
<dbReference type="NCBIfam" id="TIGR00367">
    <property type="entry name" value="calcium/sodium antiporter"/>
    <property type="match status" value="1"/>
</dbReference>
<keyword evidence="21" id="KW-1185">Reference proteome</keyword>
<evidence type="ECO:0000256" key="8">
    <source>
        <dbReference type="ARBA" id="ARBA00022729"/>
    </source>
</evidence>
<evidence type="ECO:0000256" key="7">
    <source>
        <dbReference type="ARBA" id="ARBA00022692"/>
    </source>
</evidence>
<evidence type="ECO:0000256" key="4">
    <source>
        <dbReference type="ARBA" id="ARBA00022449"/>
    </source>
</evidence>
<evidence type="ECO:0000256" key="16">
    <source>
        <dbReference type="ARBA" id="ARBA00023201"/>
    </source>
</evidence>
<dbReference type="PANTHER" id="PTHR10846">
    <property type="entry name" value="SODIUM/POTASSIUM/CALCIUM EXCHANGER"/>
    <property type="match status" value="1"/>
</dbReference>
<evidence type="ECO:0000259" key="19">
    <source>
        <dbReference type="Pfam" id="PF01699"/>
    </source>
</evidence>
<evidence type="ECO:0000256" key="17">
    <source>
        <dbReference type="SAM" id="MobiDB-lite"/>
    </source>
</evidence>
<dbReference type="InterPro" id="IPR023298">
    <property type="entry name" value="ATPase_P-typ_TM_dom_sf"/>
</dbReference>
<evidence type="ECO:0000256" key="1">
    <source>
        <dbReference type="ARBA" id="ARBA00004141"/>
    </source>
</evidence>
<keyword evidence="14" id="KW-0406">Ion transport</keyword>
<dbReference type="InterPro" id="IPR004481">
    <property type="entry name" value="K/Na/Ca-exchanger"/>
</dbReference>
<keyword evidence="10" id="KW-0769">Symport</keyword>
<feature type="transmembrane region" description="Helical" evidence="18">
    <location>
        <begin position="612"/>
        <end position="644"/>
    </location>
</feature>
<dbReference type="GO" id="GO:0005262">
    <property type="term" value="F:calcium channel activity"/>
    <property type="evidence" value="ECO:0007669"/>
    <property type="project" value="TreeGrafter"/>
</dbReference>
<evidence type="ECO:0000256" key="13">
    <source>
        <dbReference type="ARBA" id="ARBA00023053"/>
    </source>
</evidence>
<feature type="region of interest" description="Disordered" evidence="17">
    <location>
        <begin position="1"/>
        <end position="25"/>
    </location>
</feature>
<keyword evidence="12 18" id="KW-1133">Transmembrane helix</keyword>
<dbReference type="Pfam" id="PF01699">
    <property type="entry name" value="Na_Ca_ex"/>
    <property type="match status" value="2"/>
</dbReference>
<dbReference type="InterPro" id="IPR044880">
    <property type="entry name" value="NCX_ion-bd_dom_sf"/>
</dbReference>
<evidence type="ECO:0000256" key="14">
    <source>
        <dbReference type="ARBA" id="ARBA00023065"/>
    </source>
</evidence>
<dbReference type="AlphaFoldDB" id="A0AA36FLS5"/>
<dbReference type="SUPFAM" id="SSF81665">
    <property type="entry name" value="Calcium ATPase, transmembrane domain M"/>
    <property type="match status" value="1"/>
</dbReference>
<evidence type="ECO:0000256" key="10">
    <source>
        <dbReference type="ARBA" id="ARBA00022847"/>
    </source>
</evidence>
<comment type="similarity">
    <text evidence="2">Belongs to the Ca(2+):cation antiporter (CaCA) (TC 2.A.19) family. SLC24A subfamily.</text>
</comment>
<feature type="region of interest" description="Disordered" evidence="17">
    <location>
        <begin position="353"/>
        <end position="373"/>
    </location>
</feature>
<sequence>MAGSFDHDDDYPYNYDPTDDTADLEPLPLHVQSQTPQTIQKGKRSLKDTLCLRITLAVVLLTVAGLVLQPSALKQRKRYTEDGRGLPLQTLRYRQVDEVVRLKRDVDVDQQLADNETIIDDTIFILNCTPRAIEQFPNSFLPKDFNKVASVAIYVAIALYMFLSLAIVCDEYFVPALQRLTLFLSINSDVGGATFMAIGSSAPELFTSIIGVVVAKSDVGVGAIVGSALFNIFFISAACSFAISNVTPLRWWPIFRDCFVYLISIVALVLALMNEVINWYESVVLLFMYAFYVTIIFFNSFLEARAYAIVDAILKTDSSDNEKRFLLDSDENKRVVYTERDAAEVSVEVIPGKNRRRPTGSSNISSNSSGASSDMRRWRESILSSSLESLHVDPLTFPESNCKRCLWLLMFPIKIILYFTVPDCRRPMCFRFCVCTFIVAIIWIGIFSYIMVWVATLAGDIFEIPDTVIGFTILAMGTSMPDCIASIIVARDGFLDMAISNTIGSNVFDILIGLGFPWMLQSLLNDKKGIDVVADGIDVVADGIDVVADGIDVAADGIDVVADGIDVVADGIDVVADGIDVVADGIDVVADVLGNIEGVLPRDVEENACVRIVVAFNILVMVVIILVGDDVLVMIFVIGVTVLVV</sequence>
<evidence type="ECO:0000256" key="3">
    <source>
        <dbReference type="ARBA" id="ARBA00022448"/>
    </source>
</evidence>
<keyword evidence="5" id="KW-0633">Potassium transport</keyword>
<feature type="transmembrane region" description="Helical" evidence="18">
    <location>
        <begin position="219"/>
        <end position="246"/>
    </location>
</feature>
<feature type="transmembrane region" description="Helical" evidence="18">
    <location>
        <begin position="180"/>
        <end position="199"/>
    </location>
</feature>
<keyword evidence="11" id="KW-0630">Potassium</keyword>
<feature type="transmembrane region" description="Helical" evidence="18">
    <location>
        <begin position="468"/>
        <end position="490"/>
    </location>
</feature>
<evidence type="ECO:0000256" key="6">
    <source>
        <dbReference type="ARBA" id="ARBA00022568"/>
    </source>
</evidence>
<keyword evidence="6" id="KW-0109">Calcium transport</keyword>
<dbReference type="Gene3D" id="1.20.1420.30">
    <property type="entry name" value="NCX, central ion-binding region"/>
    <property type="match status" value="2"/>
</dbReference>
<dbReference type="PANTHER" id="PTHR10846:SF73">
    <property type="entry name" value="SODIUM_CALCIUM EXCHANGER MEMBRANE REGION DOMAIN-CONTAINING PROTEIN"/>
    <property type="match status" value="1"/>
</dbReference>
<dbReference type="EMBL" id="OX597840">
    <property type="protein sequence ID" value="CAI9741634.1"/>
    <property type="molecule type" value="Genomic_DNA"/>
</dbReference>
<evidence type="ECO:0000313" key="21">
    <source>
        <dbReference type="Proteomes" id="UP001162480"/>
    </source>
</evidence>
<keyword evidence="8" id="KW-0732">Signal</keyword>
<feature type="transmembrane region" description="Helical" evidence="18">
    <location>
        <begin position="50"/>
        <end position="68"/>
    </location>
</feature>
<organism evidence="20 21">
    <name type="scientific">Octopus vulgaris</name>
    <name type="common">Common octopus</name>
    <dbReference type="NCBI Taxonomy" id="6645"/>
    <lineage>
        <taxon>Eukaryota</taxon>
        <taxon>Metazoa</taxon>
        <taxon>Spiralia</taxon>
        <taxon>Lophotrochozoa</taxon>
        <taxon>Mollusca</taxon>
        <taxon>Cephalopoda</taxon>
        <taxon>Coleoidea</taxon>
        <taxon>Octopodiformes</taxon>
        <taxon>Octopoda</taxon>
        <taxon>Incirrata</taxon>
        <taxon>Octopodidae</taxon>
        <taxon>Octopus</taxon>
    </lineage>
</organism>
<dbReference type="GO" id="GO:0005886">
    <property type="term" value="C:plasma membrane"/>
    <property type="evidence" value="ECO:0007669"/>
    <property type="project" value="TreeGrafter"/>
</dbReference>
<feature type="transmembrane region" description="Helical" evidence="18">
    <location>
        <begin position="283"/>
        <end position="302"/>
    </location>
</feature>
<feature type="transmembrane region" description="Helical" evidence="18">
    <location>
        <begin position="258"/>
        <end position="277"/>
    </location>
</feature>
<name>A0AA36FLS5_OCTVU</name>
<protein>
    <submittedName>
        <fullName evidence="20">Potassium calcium exchanger 3-like isoform X2</fullName>
    </submittedName>
</protein>
<feature type="domain" description="Sodium/calcium exchanger membrane region" evidence="19">
    <location>
        <begin position="434"/>
        <end position="532"/>
    </location>
</feature>
<gene>
    <name evidence="20" type="ORF">OCTVUL_1B016384</name>
</gene>
<keyword evidence="4" id="KW-0050">Antiport</keyword>
<keyword evidence="3" id="KW-0813">Transport</keyword>